<feature type="non-terminal residue" evidence="1">
    <location>
        <position position="1"/>
    </location>
</feature>
<evidence type="ECO:0000313" key="1">
    <source>
        <dbReference type="EMBL" id="GMS96121.1"/>
    </source>
</evidence>
<dbReference type="Proteomes" id="UP001432027">
    <property type="component" value="Unassembled WGS sequence"/>
</dbReference>
<name>A0AAV5TP64_9BILA</name>
<sequence>ERRHVFVPSGGIPSSIPYPRVIVTPNGRQPIPSPYAPPVETPYARPPIQSPFPVRQIVIRRPFPVNPVMHLHQAPCVRLMHHAPPGHLQRMPFDPYPMAHDTPRTVYRSREVDRFPRVQVSHVAPPDEVRSHGIDNVI</sequence>
<proteinExistence type="predicted"/>
<dbReference type="EMBL" id="BTSX01000004">
    <property type="protein sequence ID" value="GMS96121.1"/>
    <property type="molecule type" value="Genomic_DNA"/>
</dbReference>
<dbReference type="AlphaFoldDB" id="A0AAV5TP64"/>
<reference evidence="1" key="1">
    <citation type="submission" date="2023-10" db="EMBL/GenBank/DDBJ databases">
        <title>Genome assembly of Pristionchus species.</title>
        <authorList>
            <person name="Yoshida K."/>
            <person name="Sommer R.J."/>
        </authorList>
    </citation>
    <scope>NUCLEOTIDE SEQUENCE</scope>
    <source>
        <strain evidence="1">RS0144</strain>
    </source>
</reference>
<evidence type="ECO:0000313" key="2">
    <source>
        <dbReference type="Proteomes" id="UP001432027"/>
    </source>
</evidence>
<protein>
    <submittedName>
        <fullName evidence="1">Uncharacterized protein</fullName>
    </submittedName>
</protein>
<keyword evidence="2" id="KW-1185">Reference proteome</keyword>
<organism evidence="1 2">
    <name type="scientific">Pristionchus entomophagus</name>
    <dbReference type="NCBI Taxonomy" id="358040"/>
    <lineage>
        <taxon>Eukaryota</taxon>
        <taxon>Metazoa</taxon>
        <taxon>Ecdysozoa</taxon>
        <taxon>Nematoda</taxon>
        <taxon>Chromadorea</taxon>
        <taxon>Rhabditida</taxon>
        <taxon>Rhabditina</taxon>
        <taxon>Diplogasteromorpha</taxon>
        <taxon>Diplogasteroidea</taxon>
        <taxon>Neodiplogasteridae</taxon>
        <taxon>Pristionchus</taxon>
    </lineage>
</organism>
<gene>
    <name evidence="1" type="ORF">PENTCL1PPCAC_18296</name>
</gene>
<comment type="caution">
    <text evidence="1">The sequence shown here is derived from an EMBL/GenBank/DDBJ whole genome shotgun (WGS) entry which is preliminary data.</text>
</comment>
<accession>A0AAV5TP64</accession>